<gene>
    <name evidence="2" type="ORF">SAMN04489809_0332</name>
</gene>
<sequence length="168" mass="17921">MTSPRRIPADLRKRGGFRGADESTASLILGQFFVGGFFLFIVAFFLALGVADEYDGVTSFIGASIIAVVLSVVSMITALVIGLPLRLVSALRARWLAHGEVTVLGVVVGLGACIVSVMLAGGSGGAVLPWWAFFVSWTVLAFSVAHFVWPGRRRPRESRAPRDDDQAA</sequence>
<evidence type="ECO:0000313" key="3">
    <source>
        <dbReference type="Proteomes" id="UP000182126"/>
    </source>
</evidence>
<feature type="transmembrane region" description="Helical" evidence="1">
    <location>
        <begin position="130"/>
        <end position="149"/>
    </location>
</feature>
<protein>
    <submittedName>
        <fullName evidence="2">Uncharacterized protein</fullName>
    </submittedName>
</protein>
<feature type="transmembrane region" description="Helical" evidence="1">
    <location>
        <begin position="27"/>
        <end position="48"/>
    </location>
</feature>
<dbReference type="GeneID" id="77017398"/>
<keyword evidence="1" id="KW-1133">Transmembrane helix</keyword>
<feature type="transmembrane region" description="Helical" evidence="1">
    <location>
        <begin position="95"/>
        <end position="118"/>
    </location>
</feature>
<dbReference type="EMBL" id="LT629770">
    <property type="protein sequence ID" value="SDR79519.1"/>
    <property type="molecule type" value="Genomic_DNA"/>
</dbReference>
<dbReference type="RefSeq" id="WP_060921645.1">
    <property type="nucleotide sequence ID" value="NZ_LT629770.1"/>
</dbReference>
<keyword evidence="1" id="KW-0812">Transmembrane</keyword>
<keyword evidence="1" id="KW-0472">Membrane</keyword>
<dbReference type="AlphaFoldDB" id="A0A1H1M0E4"/>
<feature type="transmembrane region" description="Helical" evidence="1">
    <location>
        <begin position="60"/>
        <end position="83"/>
    </location>
</feature>
<organism evidence="2 3">
    <name type="scientific">Microbacterium paraoxydans</name>
    <dbReference type="NCBI Taxonomy" id="199592"/>
    <lineage>
        <taxon>Bacteria</taxon>
        <taxon>Bacillati</taxon>
        <taxon>Actinomycetota</taxon>
        <taxon>Actinomycetes</taxon>
        <taxon>Micrococcales</taxon>
        <taxon>Microbacteriaceae</taxon>
        <taxon>Microbacterium</taxon>
    </lineage>
</organism>
<name>A0A1H1M0E4_9MICO</name>
<proteinExistence type="predicted"/>
<dbReference type="Proteomes" id="UP000182126">
    <property type="component" value="Chromosome I"/>
</dbReference>
<evidence type="ECO:0000256" key="1">
    <source>
        <dbReference type="SAM" id="Phobius"/>
    </source>
</evidence>
<evidence type="ECO:0000313" key="2">
    <source>
        <dbReference type="EMBL" id="SDR79519.1"/>
    </source>
</evidence>
<accession>A0A1H1M0E4</accession>
<reference evidence="2 3" key="1">
    <citation type="submission" date="2016-10" db="EMBL/GenBank/DDBJ databases">
        <authorList>
            <person name="de Groot N.N."/>
        </authorList>
    </citation>
    <scope>NUCLEOTIDE SEQUENCE [LARGE SCALE GENOMIC DNA]</scope>
    <source>
        <strain evidence="2 3">DSM 15019</strain>
    </source>
</reference>